<evidence type="ECO:0000313" key="7">
    <source>
        <dbReference type="Proteomes" id="UP000637002"/>
    </source>
</evidence>
<evidence type="ECO:0000256" key="4">
    <source>
        <dbReference type="PROSITE-ProRule" id="PRU01161"/>
    </source>
</evidence>
<gene>
    <name evidence="6" type="ORF">GCM10010994_58530</name>
</gene>
<evidence type="ECO:0000256" key="2">
    <source>
        <dbReference type="ARBA" id="ARBA00022963"/>
    </source>
</evidence>
<dbReference type="RefSeq" id="WP_188612729.1">
    <property type="nucleotide sequence ID" value="NZ_BMGG01000013.1"/>
</dbReference>
<dbReference type="GO" id="GO:0016042">
    <property type="term" value="P:lipid catabolic process"/>
    <property type="evidence" value="ECO:0007669"/>
    <property type="project" value="UniProtKB-UniRule"/>
</dbReference>
<protein>
    <submittedName>
        <fullName evidence="6">Alpha/beta hydrolase</fullName>
    </submittedName>
</protein>
<feature type="short sequence motif" description="GXGXXG" evidence="4">
    <location>
        <begin position="30"/>
        <end position="35"/>
    </location>
</feature>
<feature type="active site" description="Nucleophile" evidence="4">
    <location>
        <position position="60"/>
    </location>
</feature>
<feature type="short sequence motif" description="DGA/G" evidence="4">
    <location>
        <begin position="208"/>
        <end position="210"/>
    </location>
</feature>
<accession>A0A916UXD8</accession>
<sequence length="351" mass="38198">MLDAFFRRKPPPVGLAGPGTEKYVALALQGGGAHGAFTWGVLDALLEDGRLGFEAISGASAGAMNAVVMADGFLADGVDGARAHLERFWKAVSLDGTLNPVQRAVMDQVLGFWSGAVAPFSTVLRQMSPYESNPLNINALRSVVEELIDFPRVRQATAVKLYVSATNVRTGKLTIFAGGELTADHLMASACLPTIFQTVEIDDVPYWDGGYSGNPPLIPLFYEASSDDILLVQINPIERAETPRSHKEIENRLSEINFNSALLRELRTVEFVGRLIDEGKLSLREYKRVLMHRIDADEVLNALPGETRGAADWRLFQDLRDAGRACAQAWLGRHYGDIGSKATLDLAAMVA</sequence>
<dbReference type="EMBL" id="BMGG01000013">
    <property type="protein sequence ID" value="GGC93013.1"/>
    <property type="molecule type" value="Genomic_DNA"/>
</dbReference>
<keyword evidence="3 4" id="KW-0443">Lipid metabolism</keyword>
<evidence type="ECO:0000256" key="3">
    <source>
        <dbReference type="ARBA" id="ARBA00023098"/>
    </source>
</evidence>
<dbReference type="InterPro" id="IPR016035">
    <property type="entry name" value="Acyl_Trfase/lysoPLipase"/>
</dbReference>
<evidence type="ECO:0000313" key="6">
    <source>
        <dbReference type="EMBL" id="GGC93013.1"/>
    </source>
</evidence>
<dbReference type="PANTHER" id="PTHR14226:SF78">
    <property type="entry name" value="SLR0060 PROTEIN"/>
    <property type="match status" value="1"/>
</dbReference>
<dbReference type="PROSITE" id="PS51635">
    <property type="entry name" value="PNPLA"/>
    <property type="match status" value="1"/>
</dbReference>
<name>A0A916UXD8_9HYPH</name>
<feature type="active site" description="Proton acceptor" evidence="4">
    <location>
        <position position="208"/>
    </location>
</feature>
<dbReference type="SUPFAM" id="SSF52151">
    <property type="entry name" value="FabD/lysophospholipase-like"/>
    <property type="match status" value="1"/>
</dbReference>
<feature type="short sequence motif" description="GXSXG" evidence="4">
    <location>
        <begin position="58"/>
        <end position="62"/>
    </location>
</feature>
<dbReference type="InterPro" id="IPR050301">
    <property type="entry name" value="NTE"/>
</dbReference>
<dbReference type="Gene3D" id="3.40.1090.10">
    <property type="entry name" value="Cytosolic phospholipase A2 catalytic domain"/>
    <property type="match status" value="2"/>
</dbReference>
<feature type="domain" description="PNPLA" evidence="5">
    <location>
        <begin position="26"/>
        <end position="221"/>
    </location>
</feature>
<dbReference type="Proteomes" id="UP000637002">
    <property type="component" value="Unassembled WGS sequence"/>
</dbReference>
<keyword evidence="7" id="KW-1185">Reference proteome</keyword>
<dbReference type="InterPro" id="IPR002641">
    <property type="entry name" value="PNPLA_dom"/>
</dbReference>
<proteinExistence type="predicted"/>
<dbReference type="Pfam" id="PF01734">
    <property type="entry name" value="Patatin"/>
    <property type="match status" value="1"/>
</dbReference>
<dbReference type="GO" id="GO:0016787">
    <property type="term" value="F:hydrolase activity"/>
    <property type="evidence" value="ECO:0007669"/>
    <property type="project" value="UniProtKB-UniRule"/>
</dbReference>
<evidence type="ECO:0000259" key="5">
    <source>
        <dbReference type="PROSITE" id="PS51635"/>
    </source>
</evidence>
<organism evidence="6 7">
    <name type="scientific">Chelatococcus reniformis</name>
    <dbReference type="NCBI Taxonomy" id="1494448"/>
    <lineage>
        <taxon>Bacteria</taxon>
        <taxon>Pseudomonadati</taxon>
        <taxon>Pseudomonadota</taxon>
        <taxon>Alphaproteobacteria</taxon>
        <taxon>Hyphomicrobiales</taxon>
        <taxon>Chelatococcaceae</taxon>
        <taxon>Chelatococcus</taxon>
    </lineage>
</organism>
<dbReference type="AlphaFoldDB" id="A0A916UXD8"/>
<evidence type="ECO:0000256" key="1">
    <source>
        <dbReference type="ARBA" id="ARBA00022801"/>
    </source>
</evidence>
<reference evidence="6" key="2">
    <citation type="submission" date="2020-09" db="EMBL/GenBank/DDBJ databases">
        <authorList>
            <person name="Sun Q."/>
            <person name="Zhou Y."/>
        </authorList>
    </citation>
    <scope>NUCLEOTIDE SEQUENCE</scope>
    <source>
        <strain evidence="6">CGMCC 1.12919</strain>
    </source>
</reference>
<dbReference type="PANTHER" id="PTHR14226">
    <property type="entry name" value="NEUROPATHY TARGET ESTERASE/SWISS CHEESE D.MELANOGASTER"/>
    <property type="match status" value="1"/>
</dbReference>
<comment type="caution">
    <text evidence="6">The sequence shown here is derived from an EMBL/GenBank/DDBJ whole genome shotgun (WGS) entry which is preliminary data.</text>
</comment>
<reference evidence="6" key="1">
    <citation type="journal article" date="2014" name="Int. J. Syst. Evol. Microbiol.">
        <title>Complete genome sequence of Corynebacterium casei LMG S-19264T (=DSM 44701T), isolated from a smear-ripened cheese.</title>
        <authorList>
            <consortium name="US DOE Joint Genome Institute (JGI-PGF)"/>
            <person name="Walter F."/>
            <person name="Albersmeier A."/>
            <person name="Kalinowski J."/>
            <person name="Ruckert C."/>
        </authorList>
    </citation>
    <scope>NUCLEOTIDE SEQUENCE</scope>
    <source>
        <strain evidence="6">CGMCC 1.12919</strain>
    </source>
</reference>
<keyword evidence="1 4" id="KW-0378">Hydrolase</keyword>
<keyword evidence="2 4" id="KW-0442">Lipid degradation</keyword>